<dbReference type="RefSeq" id="WP_160180471.1">
    <property type="nucleotide sequence ID" value="NZ_CP047656.1"/>
</dbReference>
<reference evidence="3 4" key="1">
    <citation type="submission" date="2019-12" db="EMBL/GenBank/DDBJ databases">
        <title>Genome sequencing and assembly of endphytes of Porphyra tenera.</title>
        <authorList>
            <person name="Park J.M."/>
            <person name="Shin R."/>
            <person name="Jo S.H."/>
        </authorList>
    </citation>
    <scope>NUCLEOTIDE SEQUENCE [LARGE SCALE GENOMIC DNA]</scope>
    <source>
        <strain evidence="3 4">GPM4</strain>
    </source>
</reference>
<name>A0A857JMU3_9ALTE</name>
<dbReference type="Proteomes" id="UP000464524">
    <property type="component" value="Chromosome"/>
</dbReference>
<dbReference type="AlphaFoldDB" id="A0A857JMU3"/>
<feature type="domain" description="DUF1285" evidence="2">
    <location>
        <begin position="85"/>
        <end position="171"/>
    </location>
</feature>
<dbReference type="InterPro" id="IPR010707">
    <property type="entry name" value="DUF1285"/>
</dbReference>
<dbReference type="OrthoDB" id="3078366at2"/>
<dbReference type="InterPro" id="IPR048341">
    <property type="entry name" value="DUF1285_N"/>
</dbReference>
<organism evidence="3 4">
    <name type="scientific">Paraglaciecola mesophila</name>
    <dbReference type="NCBI Taxonomy" id="197222"/>
    <lineage>
        <taxon>Bacteria</taxon>
        <taxon>Pseudomonadati</taxon>
        <taxon>Pseudomonadota</taxon>
        <taxon>Gammaproteobacteria</taxon>
        <taxon>Alteromonadales</taxon>
        <taxon>Alteromonadaceae</taxon>
        <taxon>Paraglaciecola</taxon>
    </lineage>
</organism>
<dbReference type="InterPro" id="IPR023361">
    <property type="entry name" value="DUF1285_beta_roll_sf"/>
</dbReference>
<accession>A0A857JMU3</accession>
<dbReference type="PIRSF" id="PIRSF029557">
    <property type="entry name" value="UCP029557"/>
    <property type="match status" value="1"/>
</dbReference>
<evidence type="ECO:0008006" key="5">
    <source>
        <dbReference type="Google" id="ProtNLM"/>
    </source>
</evidence>
<feature type="domain" description="DUF1285" evidence="1">
    <location>
        <begin position="18"/>
        <end position="84"/>
    </location>
</feature>
<dbReference type="EMBL" id="CP047656">
    <property type="protein sequence ID" value="QHJ12410.1"/>
    <property type="molecule type" value="Genomic_DNA"/>
</dbReference>
<protein>
    <recommendedName>
        <fullName evidence="5">DUF1285 domain-containing protein</fullName>
    </recommendedName>
</protein>
<dbReference type="Gene3D" id="2.30.270.10">
    <property type="entry name" value="duf1285 protein"/>
    <property type="match status" value="1"/>
</dbReference>
<dbReference type="InterPro" id="IPR048342">
    <property type="entry name" value="DUF1285_C"/>
</dbReference>
<gene>
    <name evidence="3" type="ORF">FX988_02667</name>
</gene>
<dbReference type="Gene3D" id="3.10.540.10">
    <property type="entry name" value="duf1285 like domain"/>
    <property type="match status" value="1"/>
</dbReference>
<dbReference type="KEGG" id="pmes:FX988_02667"/>
<sequence length="174" mass="20037">MDLAKLQKQLGDQQGKLPPVDKWDPDFCGDMDLVIKHDGNWFYMGTPIGRKALVKLFASVLKKEGEKYFLVTPVEKLGITVEDVPYVITQWEQQDDLLVFTTQTDEQIIVSAENPVKLKNDSQNNLALPYINVRRNLWARLHQNVYYQLIEQADQEGDALYINSGDYRFCLGQL</sequence>
<evidence type="ECO:0000259" key="1">
    <source>
        <dbReference type="Pfam" id="PF06938"/>
    </source>
</evidence>
<evidence type="ECO:0000259" key="2">
    <source>
        <dbReference type="Pfam" id="PF21028"/>
    </source>
</evidence>
<proteinExistence type="predicted"/>
<keyword evidence="4" id="KW-1185">Reference proteome</keyword>
<dbReference type="Pfam" id="PF21028">
    <property type="entry name" value="DUF1285_C"/>
    <property type="match status" value="1"/>
</dbReference>
<evidence type="ECO:0000313" key="4">
    <source>
        <dbReference type="Proteomes" id="UP000464524"/>
    </source>
</evidence>
<dbReference type="Pfam" id="PF06938">
    <property type="entry name" value="DUF1285_N"/>
    <property type="match status" value="1"/>
</dbReference>
<evidence type="ECO:0000313" key="3">
    <source>
        <dbReference type="EMBL" id="QHJ12410.1"/>
    </source>
</evidence>